<dbReference type="InterPro" id="IPR050832">
    <property type="entry name" value="Bact_Acetyltransf"/>
</dbReference>
<dbReference type="Gene3D" id="3.40.630.30">
    <property type="match status" value="1"/>
</dbReference>
<protein>
    <submittedName>
        <fullName evidence="4">GCN5-related N-acetyltransferase</fullName>
    </submittedName>
</protein>
<organism evidence="4 5">
    <name type="scientific">Brucella intermedia LMG 3301</name>
    <dbReference type="NCBI Taxonomy" id="641118"/>
    <lineage>
        <taxon>Bacteria</taxon>
        <taxon>Pseudomonadati</taxon>
        <taxon>Pseudomonadota</taxon>
        <taxon>Alphaproteobacteria</taxon>
        <taxon>Hyphomicrobiales</taxon>
        <taxon>Brucellaceae</taxon>
        <taxon>Brucella/Ochrobactrum group</taxon>
        <taxon>Brucella</taxon>
    </lineage>
</organism>
<dbReference type="GO" id="GO:0016747">
    <property type="term" value="F:acyltransferase activity, transferring groups other than amino-acyl groups"/>
    <property type="evidence" value="ECO:0007669"/>
    <property type="project" value="InterPro"/>
</dbReference>
<evidence type="ECO:0000313" key="5">
    <source>
        <dbReference type="Proteomes" id="UP000004386"/>
    </source>
</evidence>
<dbReference type="InterPro" id="IPR000182">
    <property type="entry name" value="GNAT_dom"/>
</dbReference>
<sequence length="246" mass="27444">MPCKRASNEAPLKETLFDGGLCLHTTQVGQDLFQRRLSMVDIIVQSSLLDPAAQPLIDGLVHEYDSRYANLDRPGGARSEILRYPAEVFAPPLGGFHLLQRDGETIAGGGYMSHDEETVELKRIWTAPHLRRQGLARRIVLALEKSAGDLGYTRAYLSTGFRQPEATALYISLGYRPLFDTSLDVQQYRSLPFEKHIGAKLGQPISSPLYPASASFEEATQRVQERKAEQEVKILARLQSYRETAA</sequence>
<keyword evidence="1 4" id="KW-0808">Transferase</keyword>
<feature type="domain" description="N-acetyltransferase" evidence="3">
    <location>
        <begin position="47"/>
        <end position="194"/>
    </location>
</feature>
<keyword evidence="2" id="KW-0012">Acyltransferase</keyword>
<dbReference type="PANTHER" id="PTHR43877:SF2">
    <property type="entry name" value="AMINOALKYLPHOSPHONATE N-ACETYLTRANSFERASE-RELATED"/>
    <property type="match status" value="1"/>
</dbReference>
<accession>C4WQL5</accession>
<dbReference type="Pfam" id="PF00583">
    <property type="entry name" value="Acetyltransf_1"/>
    <property type="match status" value="1"/>
</dbReference>
<evidence type="ECO:0000259" key="3">
    <source>
        <dbReference type="PROSITE" id="PS51186"/>
    </source>
</evidence>
<dbReference type="HOGENOM" id="CLU_013985_11_1_5"/>
<evidence type="ECO:0000256" key="2">
    <source>
        <dbReference type="ARBA" id="ARBA00023315"/>
    </source>
</evidence>
<evidence type="ECO:0000313" key="4">
    <source>
        <dbReference type="EMBL" id="EEQ94524.1"/>
    </source>
</evidence>
<dbReference type="SUPFAM" id="SSF55729">
    <property type="entry name" value="Acyl-CoA N-acyltransferases (Nat)"/>
    <property type="match status" value="1"/>
</dbReference>
<dbReference type="Proteomes" id="UP000004386">
    <property type="component" value="Unassembled WGS sequence"/>
</dbReference>
<dbReference type="CDD" id="cd04301">
    <property type="entry name" value="NAT_SF"/>
    <property type="match status" value="1"/>
</dbReference>
<reference evidence="4 5" key="1">
    <citation type="submission" date="2009-05" db="EMBL/GenBank/DDBJ databases">
        <authorList>
            <person name="Setubal J.C."/>
            <person name="Boyle S."/>
            <person name="Crasta O.R."/>
            <person name="Gillespie J.J."/>
            <person name="Kenyon R.W."/>
            <person name="Lu J."/>
            <person name="Mane S."/>
            <person name="Nagrani S."/>
            <person name="Shallom J.M."/>
            <person name="Shallom S."/>
            <person name="Shukla M."/>
            <person name="Snyder E.E."/>
            <person name="Sobral B.W."/>
            <person name="Wattam A.R."/>
            <person name="Will R."/>
            <person name="Williams K."/>
            <person name="Yoo H."/>
            <person name="Munk C."/>
            <person name="Tapia R."/>
            <person name="Green L."/>
            <person name="Rogers Y."/>
            <person name="Detter J.C."/>
            <person name="Bruce D."/>
            <person name="Brettin T.S."/>
            <person name="Tsolis R."/>
        </authorList>
    </citation>
    <scope>NUCLEOTIDE SEQUENCE [LARGE SCALE GENOMIC DNA]</scope>
    <source>
        <strain evidence="4 5">LMG 3301</strain>
    </source>
</reference>
<dbReference type="InterPro" id="IPR016181">
    <property type="entry name" value="Acyl_CoA_acyltransferase"/>
</dbReference>
<evidence type="ECO:0000256" key="1">
    <source>
        <dbReference type="ARBA" id="ARBA00022679"/>
    </source>
</evidence>
<proteinExistence type="predicted"/>
<dbReference type="AlphaFoldDB" id="C4WQL5"/>
<gene>
    <name evidence="4" type="ORF">OINT_2001756</name>
</gene>
<dbReference type="EMBL" id="ACQA01000002">
    <property type="protein sequence ID" value="EEQ94524.1"/>
    <property type="molecule type" value="Genomic_DNA"/>
</dbReference>
<dbReference type="PROSITE" id="PS51186">
    <property type="entry name" value="GNAT"/>
    <property type="match status" value="1"/>
</dbReference>
<dbReference type="PANTHER" id="PTHR43877">
    <property type="entry name" value="AMINOALKYLPHOSPHONATE N-ACETYLTRANSFERASE-RELATED-RELATED"/>
    <property type="match status" value="1"/>
</dbReference>
<name>C4WQL5_9HYPH</name>
<comment type="caution">
    <text evidence="4">The sequence shown here is derived from an EMBL/GenBank/DDBJ whole genome shotgun (WGS) entry which is preliminary data.</text>
</comment>